<dbReference type="InterPro" id="IPR036875">
    <property type="entry name" value="Znf_CCHC_sf"/>
</dbReference>
<keyword evidence="5" id="KW-1185">Reference proteome</keyword>
<feature type="coiled-coil region" evidence="1">
    <location>
        <begin position="1225"/>
        <end position="1266"/>
    </location>
</feature>
<feature type="compositionally biased region" description="Basic and acidic residues" evidence="2">
    <location>
        <begin position="902"/>
        <end position="914"/>
    </location>
</feature>
<feature type="region of interest" description="Disordered" evidence="2">
    <location>
        <begin position="934"/>
        <end position="959"/>
    </location>
</feature>
<evidence type="ECO:0000256" key="2">
    <source>
        <dbReference type="SAM" id="MobiDB-lite"/>
    </source>
</evidence>
<proteinExistence type="predicted"/>
<dbReference type="EMBL" id="BQNB010010424">
    <property type="protein sequence ID" value="GJS77109.1"/>
    <property type="molecule type" value="Genomic_DNA"/>
</dbReference>
<accession>A0ABQ4YH56</accession>
<feature type="region of interest" description="Disordered" evidence="2">
    <location>
        <begin position="895"/>
        <end position="914"/>
    </location>
</feature>
<feature type="compositionally biased region" description="Polar residues" evidence="2">
    <location>
        <begin position="948"/>
        <end position="959"/>
    </location>
</feature>
<reference evidence="4" key="2">
    <citation type="submission" date="2022-01" db="EMBL/GenBank/DDBJ databases">
        <authorList>
            <person name="Yamashiro T."/>
            <person name="Shiraishi A."/>
            <person name="Satake H."/>
            <person name="Nakayama K."/>
        </authorList>
    </citation>
    <scope>NUCLEOTIDE SEQUENCE</scope>
</reference>
<dbReference type="Proteomes" id="UP001151760">
    <property type="component" value="Unassembled WGS sequence"/>
</dbReference>
<sequence>MIDYALWEVIENSATLLKITTMEAVVTVMPITTAKEKAQRRLEVKVKSTLMMGIPNEHHLKFKSIKDAKKLLEAVEKSFVNVANSTNIDNLSDAVICAFFASQPNSPQLVHDDLQQIYLDDMEEIDLRWQMAMLTIRSDQAEEGPNYALMAFSSSSPDSKVSNDSICSKYCLETVEHLKSQNDQLLKYLKKSELMVLAYKTGLESVEEKLEVYKANESIYLQDIKGLKFEIHIGEITIRELRKKLDIVQKEKDGIQLNVDKFERASKNEFVNEHVVENCKAMSSKEEPKVVRKNDDAPCNPQIDLQEQGVIDSGCSRHMTGNMSYLTDYEDIDGGYVAFGGNPKGGKITGKGNIKTGNLDIENVYFLRELKFNLFSVSQMCDKKNSVLFNDTECIVLSPNFKLIDESQVLLRVPRKNNMYSVDLKNIVPKGGLTCLFAKATSDESKLWHRRLGYVNFKTMNRLVKGNLVRGLPSKFLKMIKPVLLVKRENSTEPLDETSGILKSFITGIENLVDYKVKMIRCDNGTDTATTVSVATTTTATTVEEITLVQALADLKSTKPKAKGIAFREPGESITTTTPIPSKIQAKANIAWDDIQAKVDADFQLAERLQAEEQEQFTIEQKATLFKELLEQRRKHFAAIRAEEKRNKPPTKNQQKNTMITYLKNMQGWKHKDMQCNDFDSIKELFAKALKRVNMFVYFRTELLEGSSKRAGIKLEQEVTKKQKMDDVQETAKVDNDQEAAKIKELMEIVLDEEEVAIDAIPLVVKPPSIVDWRIHTEGKKREDLETLWKLVKAKHGSTRPDEGYERVLWGDLKIYMLVEKKYHLTPTTITNMLNKKFQYIVALIDVNAAQSKLVLLENFNENYSKCLRLVVKLQLYNASTKFKGKEIAKLITPPSELASEEDSHPEQTRRDKDMQKNLALNAKYFKKIYKPTNNNLRTSSNSRNKNVDTTLRYNNDNQTGQFRNQRTVTVAGARETVGSQVVQQTGIQCFNCKEFDHFTKECRKPKRVKDYTYHKEKMLLCKQAEKCVPLQAEQADWLEDTNEEIDEQELEAHYIHNDAKYNVFANVRQHSKQPESTSNTCLVENDDSNVTPDSPDMCDNDIQTDQNAEDERAALANLIANLKLNVDENKKIQKQLKKANASLAHELKECKSILAETSKTLGESNSIQDSCLVALQNKQTEFESLENHSHNHFRAPTALDMEVLIKTCLMPLAIKTQNDSFTFVHELKQEMHADLKYVESLENEIDELKSDKAEFSNMYDILLQECVSNDVMCSYLHSLSDLDAHSKLQCLYLHKVKECECLAQKLSKQTESVSKEVYTELL</sequence>
<keyword evidence="1" id="KW-0175">Coiled coil</keyword>
<dbReference type="Pfam" id="PF13976">
    <property type="entry name" value="gag_pre-integrs"/>
    <property type="match status" value="1"/>
</dbReference>
<evidence type="ECO:0000259" key="3">
    <source>
        <dbReference type="SMART" id="SM00343"/>
    </source>
</evidence>
<dbReference type="SUPFAM" id="SSF57756">
    <property type="entry name" value="Retrovirus zinc finger-like domains"/>
    <property type="match status" value="1"/>
</dbReference>
<name>A0ABQ4YH56_9ASTR</name>
<protein>
    <submittedName>
        <fullName evidence="4">Retrovirus-related pol polyprotein from transposon TNT 1-94</fullName>
    </submittedName>
</protein>
<feature type="coiled-coil region" evidence="1">
    <location>
        <begin position="1106"/>
        <end position="1150"/>
    </location>
</feature>
<dbReference type="InterPro" id="IPR054722">
    <property type="entry name" value="PolX-like_BBD"/>
</dbReference>
<dbReference type="Pfam" id="PF22936">
    <property type="entry name" value="Pol_BBD"/>
    <property type="match status" value="1"/>
</dbReference>
<evidence type="ECO:0000256" key="1">
    <source>
        <dbReference type="SAM" id="Coils"/>
    </source>
</evidence>
<feature type="domain" description="CCHC-type" evidence="3">
    <location>
        <begin position="989"/>
        <end position="1005"/>
    </location>
</feature>
<evidence type="ECO:0000313" key="4">
    <source>
        <dbReference type="EMBL" id="GJS77109.1"/>
    </source>
</evidence>
<dbReference type="SMART" id="SM00343">
    <property type="entry name" value="ZnF_C2HC"/>
    <property type="match status" value="1"/>
</dbReference>
<evidence type="ECO:0000313" key="5">
    <source>
        <dbReference type="Proteomes" id="UP001151760"/>
    </source>
</evidence>
<organism evidence="4 5">
    <name type="scientific">Tanacetum coccineum</name>
    <dbReference type="NCBI Taxonomy" id="301880"/>
    <lineage>
        <taxon>Eukaryota</taxon>
        <taxon>Viridiplantae</taxon>
        <taxon>Streptophyta</taxon>
        <taxon>Embryophyta</taxon>
        <taxon>Tracheophyta</taxon>
        <taxon>Spermatophyta</taxon>
        <taxon>Magnoliopsida</taxon>
        <taxon>eudicotyledons</taxon>
        <taxon>Gunneridae</taxon>
        <taxon>Pentapetalae</taxon>
        <taxon>asterids</taxon>
        <taxon>campanulids</taxon>
        <taxon>Asterales</taxon>
        <taxon>Asteraceae</taxon>
        <taxon>Asteroideae</taxon>
        <taxon>Anthemideae</taxon>
        <taxon>Anthemidinae</taxon>
        <taxon>Tanacetum</taxon>
    </lineage>
</organism>
<dbReference type="InterPro" id="IPR001878">
    <property type="entry name" value="Znf_CCHC"/>
</dbReference>
<reference evidence="4" key="1">
    <citation type="journal article" date="2022" name="Int. J. Mol. Sci.">
        <title>Draft Genome of Tanacetum Coccineum: Genomic Comparison of Closely Related Tanacetum-Family Plants.</title>
        <authorList>
            <person name="Yamashiro T."/>
            <person name="Shiraishi A."/>
            <person name="Nakayama K."/>
            <person name="Satake H."/>
        </authorList>
    </citation>
    <scope>NUCLEOTIDE SEQUENCE</scope>
</reference>
<dbReference type="InterPro" id="IPR025724">
    <property type="entry name" value="GAG-pre-integrase_dom"/>
</dbReference>
<feature type="compositionally biased region" description="Low complexity" evidence="2">
    <location>
        <begin position="934"/>
        <end position="945"/>
    </location>
</feature>
<comment type="caution">
    <text evidence="4">The sequence shown here is derived from an EMBL/GenBank/DDBJ whole genome shotgun (WGS) entry which is preliminary data.</text>
</comment>
<feature type="coiled-coil region" evidence="1">
    <location>
        <begin position="238"/>
        <end position="265"/>
    </location>
</feature>
<gene>
    <name evidence="4" type="ORF">Tco_0726990</name>
</gene>